<evidence type="ECO:0000256" key="1">
    <source>
        <dbReference type="SAM" id="MobiDB-lite"/>
    </source>
</evidence>
<dbReference type="Proteomes" id="UP000501058">
    <property type="component" value="Chromosome"/>
</dbReference>
<sequence length="232" mass="24608">MAENTPRRALPDAPAPTSTGEPERARPSRLAIWHDRYSLVSDILTPQRVGLVLVAVVLLVTGALGGLDAVRAVEAEEIPSAQPGEALRVAPFTITVTSLRQGEALPPVARAEPGVTYYLAVLDITNTGDTVVDGVALAQALHLDAPGVDPASPQVTLFRVEDSLRARGYQPGVPVPSVAVWKADATAARPAEATLTLSSLRWHQYFSSADAAWEVDEPVHRLTLPVRALAVP</sequence>
<dbReference type="RefSeq" id="WP_166231305.1">
    <property type="nucleotide sequence ID" value="NZ_CP049865.1"/>
</dbReference>
<evidence type="ECO:0000313" key="3">
    <source>
        <dbReference type="Proteomes" id="UP000501058"/>
    </source>
</evidence>
<dbReference type="EMBL" id="CP049865">
    <property type="protein sequence ID" value="QIK71166.1"/>
    <property type="molecule type" value="Genomic_DNA"/>
</dbReference>
<evidence type="ECO:0000313" key="2">
    <source>
        <dbReference type="EMBL" id="QIK71166.1"/>
    </source>
</evidence>
<accession>A0A6G7Y3A3</accession>
<organism evidence="2 3">
    <name type="scientific">Propioniciclava coleopterorum</name>
    <dbReference type="NCBI Taxonomy" id="2714937"/>
    <lineage>
        <taxon>Bacteria</taxon>
        <taxon>Bacillati</taxon>
        <taxon>Actinomycetota</taxon>
        <taxon>Actinomycetes</taxon>
        <taxon>Propionibacteriales</taxon>
        <taxon>Propionibacteriaceae</taxon>
        <taxon>Propioniciclava</taxon>
    </lineage>
</organism>
<evidence type="ECO:0008006" key="4">
    <source>
        <dbReference type="Google" id="ProtNLM"/>
    </source>
</evidence>
<name>A0A6G7Y3A3_9ACTN</name>
<proteinExistence type="predicted"/>
<feature type="compositionally biased region" description="Basic and acidic residues" evidence="1">
    <location>
        <begin position="1"/>
        <end position="10"/>
    </location>
</feature>
<gene>
    <name evidence="2" type="ORF">G7070_01280</name>
</gene>
<dbReference type="AlphaFoldDB" id="A0A6G7Y3A3"/>
<dbReference type="KEGG" id="prv:G7070_01280"/>
<protein>
    <recommendedName>
        <fullName evidence="4">DUF4352 domain-containing protein</fullName>
    </recommendedName>
</protein>
<feature type="region of interest" description="Disordered" evidence="1">
    <location>
        <begin position="1"/>
        <end position="27"/>
    </location>
</feature>
<reference evidence="2 3" key="1">
    <citation type="submission" date="2020-03" db="EMBL/GenBank/DDBJ databases">
        <title>Propioniciclava sp. nov., isolated from Hydrophilus acuminatus.</title>
        <authorList>
            <person name="Hyun D.-W."/>
            <person name="Bae J.-W."/>
        </authorList>
    </citation>
    <scope>NUCLEOTIDE SEQUENCE [LARGE SCALE GENOMIC DNA]</scope>
    <source>
        <strain evidence="2 3">HDW11</strain>
    </source>
</reference>
<keyword evidence="3" id="KW-1185">Reference proteome</keyword>